<dbReference type="AlphaFoldDB" id="A0A852WZB2"/>
<dbReference type="EMBL" id="JACBZX010000001">
    <property type="protein sequence ID" value="NYG36196.1"/>
    <property type="molecule type" value="Genomic_DNA"/>
</dbReference>
<dbReference type="Pfam" id="PF08282">
    <property type="entry name" value="Hydrolase_3"/>
    <property type="match status" value="2"/>
</dbReference>
<proteinExistence type="predicted"/>
<dbReference type="GO" id="GO:0016791">
    <property type="term" value="F:phosphatase activity"/>
    <property type="evidence" value="ECO:0007669"/>
    <property type="project" value="UniProtKB-ARBA"/>
</dbReference>
<reference evidence="1 2" key="1">
    <citation type="submission" date="2020-07" db="EMBL/GenBank/DDBJ databases">
        <title>Sequencing the genomes of 1000 actinobacteria strains.</title>
        <authorList>
            <person name="Klenk H.-P."/>
        </authorList>
    </citation>
    <scope>NUCLEOTIDE SEQUENCE [LARGE SCALE GENOMIC DNA]</scope>
    <source>
        <strain evidence="1 2">DSM 24723</strain>
    </source>
</reference>
<dbReference type="GO" id="GO:0005829">
    <property type="term" value="C:cytosol"/>
    <property type="evidence" value="ECO:0007669"/>
    <property type="project" value="TreeGrafter"/>
</dbReference>
<dbReference type="Proteomes" id="UP000592181">
    <property type="component" value="Unassembled WGS sequence"/>
</dbReference>
<dbReference type="PANTHER" id="PTHR10000:SF8">
    <property type="entry name" value="HAD SUPERFAMILY HYDROLASE-LIKE, TYPE 3"/>
    <property type="match status" value="1"/>
</dbReference>
<gene>
    <name evidence="1" type="ORF">BJY28_000665</name>
</gene>
<organism evidence="1 2">
    <name type="scientific">Janibacter alkaliphilus</name>
    <dbReference type="NCBI Taxonomy" id="1069963"/>
    <lineage>
        <taxon>Bacteria</taxon>
        <taxon>Bacillati</taxon>
        <taxon>Actinomycetota</taxon>
        <taxon>Actinomycetes</taxon>
        <taxon>Micrococcales</taxon>
        <taxon>Intrasporangiaceae</taxon>
        <taxon>Janibacter</taxon>
    </lineage>
</organism>
<accession>A0A852WZB2</accession>
<name>A0A852WZB2_9MICO</name>
<dbReference type="PROSITE" id="PS01229">
    <property type="entry name" value="COF_2"/>
    <property type="match status" value="1"/>
</dbReference>
<dbReference type="RefSeq" id="WP_179461748.1">
    <property type="nucleotide sequence ID" value="NZ_JACBZX010000001.1"/>
</dbReference>
<dbReference type="PANTHER" id="PTHR10000">
    <property type="entry name" value="PHOSPHOSERINE PHOSPHATASE"/>
    <property type="match status" value="1"/>
</dbReference>
<dbReference type="InterPro" id="IPR036412">
    <property type="entry name" value="HAD-like_sf"/>
</dbReference>
<evidence type="ECO:0000313" key="2">
    <source>
        <dbReference type="Proteomes" id="UP000592181"/>
    </source>
</evidence>
<dbReference type="Gene3D" id="3.40.50.1000">
    <property type="entry name" value="HAD superfamily/HAD-like"/>
    <property type="match status" value="1"/>
</dbReference>
<sequence length="265" mass="27895">MQPHQICLDLDGTTLTHAGELRPAVAEAVAAVVAAGHHVVVATGRSVVATVPVLQALGLSTGWAVCSNGAVTVRLDPSAPQGWSVADEDVVTFDPAPVLTRLREVLPDALVAVEELGVGFRLSAPYPADELQGEQTVVPWEELLAHPTTRVTLRQPEATSEEFVEIVERAGLHGVGYAVGFTAWLDVNPEGVSKGSAVEIVRRRLGVEPSRTVAVGDQRNDLEMLAWAARGVAMGNAPAEVQEVADEVTGDVDDDGLATVLRSLL</sequence>
<protein>
    <submittedName>
        <fullName evidence="1">Hydroxymethylpyrimidine pyrophosphatase-like HAD family hydrolase</fullName>
    </submittedName>
</protein>
<dbReference type="SUPFAM" id="SSF56784">
    <property type="entry name" value="HAD-like"/>
    <property type="match status" value="1"/>
</dbReference>
<comment type="caution">
    <text evidence="1">The sequence shown here is derived from an EMBL/GenBank/DDBJ whole genome shotgun (WGS) entry which is preliminary data.</text>
</comment>
<keyword evidence="1" id="KW-0378">Hydrolase</keyword>
<dbReference type="GO" id="GO:0000287">
    <property type="term" value="F:magnesium ion binding"/>
    <property type="evidence" value="ECO:0007669"/>
    <property type="project" value="TreeGrafter"/>
</dbReference>
<dbReference type="Gene3D" id="3.30.1240.10">
    <property type="match status" value="1"/>
</dbReference>
<dbReference type="InterPro" id="IPR023214">
    <property type="entry name" value="HAD_sf"/>
</dbReference>
<keyword evidence="2" id="KW-1185">Reference proteome</keyword>
<evidence type="ECO:0000313" key="1">
    <source>
        <dbReference type="EMBL" id="NYG36196.1"/>
    </source>
</evidence>